<evidence type="ECO:0000256" key="5">
    <source>
        <dbReference type="ARBA" id="ARBA00023242"/>
    </source>
</evidence>
<accession>A0AAV1E6E7</accession>
<evidence type="ECO:0000256" key="3">
    <source>
        <dbReference type="ARBA" id="ARBA00023125"/>
    </source>
</evidence>
<protein>
    <submittedName>
        <fullName evidence="7">OLC1v1015876C1</fullName>
    </submittedName>
</protein>
<evidence type="ECO:0000256" key="1">
    <source>
        <dbReference type="ARBA" id="ARBA00004123"/>
    </source>
</evidence>
<evidence type="ECO:0000259" key="6">
    <source>
        <dbReference type="PROSITE" id="PS50181"/>
    </source>
</evidence>
<dbReference type="InterPro" id="IPR036047">
    <property type="entry name" value="F-box-like_dom_sf"/>
</dbReference>
<dbReference type="Pfam" id="PF00646">
    <property type="entry name" value="F-box"/>
    <property type="match status" value="1"/>
</dbReference>
<keyword evidence="4" id="KW-0804">Transcription</keyword>
<keyword evidence="3" id="KW-0238">DNA-binding</keyword>
<gene>
    <name evidence="7" type="ORF">OLC1_LOCUS21639</name>
</gene>
<dbReference type="SMART" id="SM00256">
    <property type="entry name" value="FBOX"/>
    <property type="match status" value="1"/>
</dbReference>
<dbReference type="PANTHER" id="PTHR31672:SF13">
    <property type="entry name" value="F-BOX PROTEIN CPR30-LIKE"/>
    <property type="match status" value="1"/>
</dbReference>
<dbReference type="Gene3D" id="2.40.330.10">
    <property type="entry name" value="DNA-binding pseudobarrel domain"/>
    <property type="match status" value="1"/>
</dbReference>
<dbReference type="AlphaFoldDB" id="A0AAV1E6E7"/>
<organism evidence="7 8">
    <name type="scientific">Oldenlandia corymbosa var. corymbosa</name>
    <dbReference type="NCBI Taxonomy" id="529605"/>
    <lineage>
        <taxon>Eukaryota</taxon>
        <taxon>Viridiplantae</taxon>
        <taxon>Streptophyta</taxon>
        <taxon>Embryophyta</taxon>
        <taxon>Tracheophyta</taxon>
        <taxon>Spermatophyta</taxon>
        <taxon>Magnoliopsida</taxon>
        <taxon>eudicotyledons</taxon>
        <taxon>Gunneridae</taxon>
        <taxon>Pentapetalae</taxon>
        <taxon>asterids</taxon>
        <taxon>lamiids</taxon>
        <taxon>Gentianales</taxon>
        <taxon>Rubiaceae</taxon>
        <taxon>Rubioideae</taxon>
        <taxon>Spermacoceae</taxon>
        <taxon>Hedyotis-Oldenlandia complex</taxon>
        <taxon>Oldenlandia</taxon>
    </lineage>
</organism>
<dbReference type="CDD" id="cd22157">
    <property type="entry name" value="F-box_AtFBW1-like"/>
    <property type="match status" value="1"/>
</dbReference>
<dbReference type="GO" id="GO:0003677">
    <property type="term" value="F:DNA binding"/>
    <property type="evidence" value="ECO:0007669"/>
    <property type="project" value="UniProtKB-KW"/>
</dbReference>
<dbReference type="InterPro" id="IPR001810">
    <property type="entry name" value="F-box_dom"/>
</dbReference>
<evidence type="ECO:0000256" key="4">
    <source>
        <dbReference type="ARBA" id="ARBA00023163"/>
    </source>
</evidence>
<dbReference type="EMBL" id="OX459125">
    <property type="protein sequence ID" value="CAI9115042.1"/>
    <property type="molecule type" value="Genomic_DNA"/>
</dbReference>
<dbReference type="SUPFAM" id="SSF101936">
    <property type="entry name" value="DNA-binding pseudobarrel domain"/>
    <property type="match status" value="1"/>
</dbReference>
<dbReference type="PROSITE" id="PS50181">
    <property type="entry name" value="FBOX"/>
    <property type="match status" value="1"/>
</dbReference>
<dbReference type="Proteomes" id="UP001161247">
    <property type="component" value="Chromosome 8"/>
</dbReference>
<name>A0AAV1E6E7_OLDCO</name>
<evidence type="ECO:0000256" key="2">
    <source>
        <dbReference type="ARBA" id="ARBA00023015"/>
    </source>
</evidence>
<dbReference type="InterPro" id="IPR015300">
    <property type="entry name" value="DNA-bd_pseudobarrel_sf"/>
</dbReference>
<dbReference type="InterPro" id="IPR050796">
    <property type="entry name" value="SCF_F-box_component"/>
</dbReference>
<evidence type="ECO:0000313" key="8">
    <source>
        <dbReference type="Proteomes" id="UP001161247"/>
    </source>
</evidence>
<comment type="subcellular location">
    <subcellularLocation>
        <location evidence="1">Nucleus</location>
    </subcellularLocation>
</comment>
<reference evidence="7" key="1">
    <citation type="submission" date="2023-03" db="EMBL/GenBank/DDBJ databases">
        <authorList>
            <person name="Julca I."/>
        </authorList>
    </citation>
    <scope>NUCLEOTIDE SEQUENCE</scope>
</reference>
<keyword evidence="8" id="KW-1185">Reference proteome</keyword>
<dbReference type="Gene3D" id="1.20.1280.50">
    <property type="match status" value="1"/>
</dbReference>
<feature type="domain" description="F-box" evidence="6">
    <location>
        <begin position="16"/>
        <end position="62"/>
    </location>
</feature>
<sequence>MHRSRKKVHNDDDHQDQKERYLPIEIQTEILRRLPVKSLARMKSVCKPWCDLIPEYPPFVRVGGLIRHCFSEPLRKVLTNSDLSWYNKRLALVPRDSVTRLLLPMLEPKDGDISKGISVLTYDWLGNKFPMRFTVWNLGTRVQMHVLVGGWYGLCYKHSKTMTVGDRLIVRMFRDPSDGICFALSLVKSGREDQLLANQNNNRR</sequence>
<keyword evidence="5" id="KW-0539">Nucleus</keyword>
<proteinExistence type="predicted"/>
<keyword evidence="2" id="KW-0805">Transcription regulation</keyword>
<dbReference type="SUPFAM" id="SSF81383">
    <property type="entry name" value="F-box domain"/>
    <property type="match status" value="1"/>
</dbReference>
<evidence type="ECO:0000313" key="7">
    <source>
        <dbReference type="EMBL" id="CAI9115042.1"/>
    </source>
</evidence>
<dbReference type="PANTHER" id="PTHR31672">
    <property type="entry name" value="BNACNNG10540D PROTEIN"/>
    <property type="match status" value="1"/>
</dbReference>
<dbReference type="GO" id="GO:0005634">
    <property type="term" value="C:nucleus"/>
    <property type="evidence" value="ECO:0007669"/>
    <property type="project" value="UniProtKB-SubCell"/>
</dbReference>